<feature type="transmembrane region" description="Helical" evidence="9">
    <location>
        <begin position="30"/>
        <end position="51"/>
    </location>
</feature>
<protein>
    <recommendedName>
        <fullName evidence="9">TRAP transporter small permease protein</fullName>
    </recommendedName>
</protein>
<evidence type="ECO:0000256" key="4">
    <source>
        <dbReference type="ARBA" id="ARBA00022519"/>
    </source>
</evidence>
<evidence type="ECO:0000259" key="10">
    <source>
        <dbReference type="Pfam" id="PF04290"/>
    </source>
</evidence>
<feature type="transmembrane region" description="Helical" evidence="9">
    <location>
        <begin position="63"/>
        <end position="83"/>
    </location>
</feature>
<evidence type="ECO:0000313" key="11">
    <source>
        <dbReference type="EMBL" id="SFZ84243.1"/>
    </source>
</evidence>
<evidence type="ECO:0000256" key="1">
    <source>
        <dbReference type="ARBA" id="ARBA00004429"/>
    </source>
</evidence>
<evidence type="ECO:0000256" key="6">
    <source>
        <dbReference type="ARBA" id="ARBA00022989"/>
    </source>
</evidence>
<dbReference type="InterPro" id="IPR007387">
    <property type="entry name" value="TRAP_DctQ"/>
</dbReference>
<comment type="similarity">
    <text evidence="8 9">Belongs to the TRAP transporter small permease family.</text>
</comment>
<gene>
    <name evidence="11" type="ORF">SAMN02983003_1901</name>
</gene>
<dbReference type="PANTHER" id="PTHR35011:SF11">
    <property type="entry name" value="TRAP TRANSPORTER SMALL PERMEASE PROTEIN"/>
    <property type="match status" value="1"/>
</dbReference>
<evidence type="ECO:0000256" key="7">
    <source>
        <dbReference type="ARBA" id="ARBA00023136"/>
    </source>
</evidence>
<dbReference type="GO" id="GO:0015740">
    <property type="term" value="P:C4-dicarboxylate transport"/>
    <property type="evidence" value="ECO:0007669"/>
    <property type="project" value="TreeGrafter"/>
</dbReference>
<organism evidence="11 12">
    <name type="scientific">Devosia enhydra</name>
    <dbReference type="NCBI Taxonomy" id="665118"/>
    <lineage>
        <taxon>Bacteria</taxon>
        <taxon>Pseudomonadati</taxon>
        <taxon>Pseudomonadota</taxon>
        <taxon>Alphaproteobacteria</taxon>
        <taxon>Hyphomicrobiales</taxon>
        <taxon>Devosiaceae</taxon>
        <taxon>Devosia</taxon>
    </lineage>
</organism>
<keyword evidence="2 9" id="KW-0813">Transport</keyword>
<accession>A0A1K2HX89</accession>
<dbReference type="InterPro" id="IPR055348">
    <property type="entry name" value="DctQ"/>
</dbReference>
<keyword evidence="5 9" id="KW-0812">Transmembrane</keyword>
<dbReference type="OrthoDB" id="4964541at2"/>
<comment type="function">
    <text evidence="9">Part of the tripartite ATP-independent periplasmic (TRAP) transport system.</text>
</comment>
<dbReference type="GO" id="GO:0022857">
    <property type="term" value="F:transmembrane transporter activity"/>
    <property type="evidence" value="ECO:0007669"/>
    <property type="project" value="UniProtKB-UniRule"/>
</dbReference>
<comment type="subcellular location">
    <subcellularLocation>
        <location evidence="1 9">Cell inner membrane</location>
        <topology evidence="1 9">Multi-pass membrane protein</topology>
    </subcellularLocation>
</comment>
<feature type="domain" description="Tripartite ATP-independent periplasmic transporters DctQ component" evidence="10">
    <location>
        <begin position="42"/>
        <end position="171"/>
    </location>
</feature>
<dbReference type="Proteomes" id="UP000183447">
    <property type="component" value="Unassembled WGS sequence"/>
</dbReference>
<dbReference type="STRING" id="665118.SAMN02983003_1901"/>
<proteinExistence type="inferred from homology"/>
<dbReference type="RefSeq" id="WP_072341962.1">
    <property type="nucleotide sequence ID" value="NZ_FPKU01000002.1"/>
</dbReference>
<evidence type="ECO:0000256" key="2">
    <source>
        <dbReference type="ARBA" id="ARBA00022448"/>
    </source>
</evidence>
<dbReference type="EMBL" id="FPKU01000002">
    <property type="protein sequence ID" value="SFZ84243.1"/>
    <property type="molecule type" value="Genomic_DNA"/>
</dbReference>
<keyword evidence="4 9" id="KW-0997">Cell inner membrane</keyword>
<evidence type="ECO:0000256" key="5">
    <source>
        <dbReference type="ARBA" id="ARBA00022692"/>
    </source>
</evidence>
<feature type="transmembrane region" description="Helical" evidence="9">
    <location>
        <begin position="112"/>
        <end position="133"/>
    </location>
</feature>
<evidence type="ECO:0000256" key="3">
    <source>
        <dbReference type="ARBA" id="ARBA00022475"/>
    </source>
</evidence>
<evidence type="ECO:0000256" key="8">
    <source>
        <dbReference type="ARBA" id="ARBA00038436"/>
    </source>
</evidence>
<evidence type="ECO:0000256" key="9">
    <source>
        <dbReference type="RuleBase" id="RU369079"/>
    </source>
</evidence>
<keyword evidence="12" id="KW-1185">Reference proteome</keyword>
<comment type="subunit">
    <text evidence="9">The complex comprises the extracytoplasmic solute receptor protein and the two transmembrane proteins.</text>
</comment>
<reference evidence="11 12" key="1">
    <citation type="submission" date="2016-11" db="EMBL/GenBank/DDBJ databases">
        <authorList>
            <person name="Jaros S."/>
            <person name="Januszkiewicz K."/>
            <person name="Wedrychowicz H."/>
        </authorList>
    </citation>
    <scope>NUCLEOTIDE SEQUENCE [LARGE SCALE GENOMIC DNA]</scope>
    <source>
        <strain evidence="11 12">ATCC 23634</strain>
    </source>
</reference>
<dbReference type="AlphaFoldDB" id="A0A1K2HX89"/>
<dbReference type="GO" id="GO:0005886">
    <property type="term" value="C:plasma membrane"/>
    <property type="evidence" value="ECO:0007669"/>
    <property type="project" value="UniProtKB-SubCell"/>
</dbReference>
<sequence length="194" mass="21493">MSSSSHQLDLTGVDPRLATVARVLGRISNLALYIAGIGLVAMTLIVGWQVFVRYVLNWSNAWTELSAILIMSWFIFLGSAVGVRENYHLGFDVLLYVLPKGSKKILRTISDVMVFAFAIGMVVYGIILIRLQWNERMPGLGISGAFRYLPLATGGFLIALFSVERVVLRWAGVNVDKDLHDEDPIPQADAIKEI</sequence>
<keyword evidence="7 9" id="KW-0472">Membrane</keyword>
<keyword evidence="3" id="KW-1003">Cell membrane</keyword>
<feature type="transmembrane region" description="Helical" evidence="9">
    <location>
        <begin position="145"/>
        <end position="163"/>
    </location>
</feature>
<name>A0A1K2HX89_9HYPH</name>
<evidence type="ECO:0000313" key="12">
    <source>
        <dbReference type="Proteomes" id="UP000183447"/>
    </source>
</evidence>
<dbReference type="PANTHER" id="PTHR35011">
    <property type="entry name" value="2,3-DIKETO-L-GULONATE TRAP TRANSPORTER SMALL PERMEASE PROTEIN YIAM"/>
    <property type="match status" value="1"/>
</dbReference>
<dbReference type="Pfam" id="PF04290">
    <property type="entry name" value="DctQ"/>
    <property type="match status" value="1"/>
</dbReference>
<keyword evidence="6 9" id="KW-1133">Transmembrane helix</keyword>